<evidence type="ECO:0000256" key="3">
    <source>
        <dbReference type="ARBA" id="ARBA00022827"/>
    </source>
</evidence>
<dbReference type="EMBL" id="BRXZ01004648">
    <property type="protein sequence ID" value="GMH52993.1"/>
    <property type="molecule type" value="Genomic_DNA"/>
</dbReference>
<dbReference type="Pfam" id="PF01494">
    <property type="entry name" value="FAD_binding_3"/>
    <property type="match status" value="1"/>
</dbReference>
<name>A0A9W7DW86_9STRA</name>
<protein>
    <recommendedName>
        <fullName evidence="5">FAD-binding domain-containing protein</fullName>
    </recommendedName>
</protein>
<dbReference type="PANTHER" id="PTHR46496:SF1">
    <property type="entry name" value="ZEAXANTHIN EPOXIDASE, CHLOROPLASTIC"/>
    <property type="match status" value="1"/>
</dbReference>
<evidence type="ECO:0000259" key="5">
    <source>
        <dbReference type="Pfam" id="PF01494"/>
    </source>
</evidence>
<keyword evidence="7" id="KW-1185">Reference proteome</keyword>
<evidence type="ECO:0000256" key="1">
    <source>
        <dbReference type="ARBA" id="ARBA00001974"/>
    </source>
</evidence>
<dbReference type="AlphaFoldDB" id="A0A9W7DW86"/>
<dbReference type="Proteomes" id="UP001165082">
    <property type="component" value="Unassembled WGS sequence"/>
</dbReference>
<dbReference type="GO" id="GO:0071949">
    <property type="term" value="F:FAD binding"/>
    <property type="evidence" value="ECO:0007669"/>
    <property type="project" value="InterPro"/>
</dbReference>
<comment type="cofactor">
    <cofactor evidence="1">
        <name>FAD</name>
        <dbReference type="ChEBI" id="CHEBI:57692"/>
    </cofactor>
</comment>
<sequence>RGDQADPEEDLVQYIKSLHQGWSDEVHYVLDNTPKESVEQRDLYDRAPELLRSWADGNVVLCGDAVHPMMPNLGQGGCQAIEDAYVLTEMLANTKKTTDLEKTLKEFYKRRIVRVSIVQFLSRLASDLIINAFDTPWSPHDDKGRSWKSYLTFFWKPVLQLAIFPAQFAYLYSYHPTGSMGGLPKKLEEKWREKHRPRSEEAFEEADRVRRDGGKVKVKASFFQKAEEIGEKVEA</sequence>
<feature type="non-terminal residue" evidence="6">
    <location>
        <position position="1"/>
    </location>
</feature>
<proteinExistence type="predicted"/>
<evidence type="ECO:0000313" key="6">
    <source>
        <dbReference type="EMBL" id="GMH52993.1"/>
    </source>
</evidence>
<dbReference type="SUPFAM" id="SSF51905">
    <property type="entry name" value="FAD/NAD(P)-binding domain"/>
    <property type="match status" value="1"/>
</dbReference>
<feature type="domain" description="FAD-binding" evidence="5">
    <location>
        <begin position="32"/>
        <end position="111"/>
    </location>
</feature>
<dbReference type="OrthoDB" id="655030at2759"/>
<organism evidence="6 7">
    <name type="scientific">Triparma retinervis</name>
    <dbReference type="NCBI Taxonomy" id="2557542"/>
    <lineage>
        <taxon>Eukaryota</taxon>
        <taxon>Sar</taxon>
        <taxon>Stramenopiles</taxon>
        <taxon>Ochrophyta</taxon>
        <taxon>Bolidophyceae</taxon>
        <taxon>Parmales</taxon>
        <taxon>Triparmaceae</taxon>
        <taxon>Triparma</taxon>
    </lineage>
</organism>
<accession>A0A9W7DW86</accession>
<keyword evidence="3" id="KW-0274">FAD</keyword>
<evidence type="ECO:0000256" key="4">
    <source>
        <dbReference type="ARBA" id="ARBA00023002"/>
    </source>
</evidence>
<dbReference type="PANTHER" id="PTHR46496">
    <property type="match status" value="1"/>
</dbReference>
<keyword evidence="2" id="KW-0285">Flavoprotein</keyword>
<dbReference type="InterPro" id="IPR002938">
    <property type="entry name" value="FAD-bd"/>
</dbReference>
<reference evidence="6" key="1">
    <citation type="submission" date="2022-07" db="EMBL/GenBank/DDBJ databases">
        <title>Genome analysis of Parmales, a sister group of diatoms, reveals the evolutionary specialization of diatoms from phago-mixotrophs to photoautotrophs.</title>
        <authorList>
            <person name="Ban H."/>
            <person name="Sato S."/>
            <person name="Yoshikawa S."/>
            <person name="Kazumasa Y."/>
            <person name="Nakamura Y."/>
            <person name="Ichinomiya M."/>
            <person name="Saitoh K."/>
            <person name="Sato N."/>
            <person name="Blanc-Mathieu R."/>
            <person name="Endo H."/>
            <person name="Kuwata A."/>
            <person name="Ogata H."/>
        </authorList>
    </citation>
    <scope>NUCLEOTIDE SEQUENCE</scope>
</reference>
<keyword evidence="4" id="KW-0560">Oxidoreductase</keyword>
<gene>
    <name evidence="6" type="ORF">TrRE_jg3201</name>
</gene>
<comment type="caution">
    <text evidence="6">The sequence shown here is derived from an EMBL/GenBank/DDBJ whole genome shotgun (WGS) entry which is preliminary data.</text>
</comment>
<evidence type="ECO:0000313" key="7">
    <source>
        <dbReference type="Proteomes" id="UP001165082"/>
    </source>
</evidence>
<evidence type="ECO:0000256" key="2">
    <source>
        <dbReference type="ARBA" id="ARBA00022630"/>
    </source>
</evidence>
<dbReference type="Gene3D" id="3.50.50.60">
    <property type="entry name" value="FAD/NAD(P)-binding domain"/>
    <property type="match status" value="1"/>
</dbReference>
<dbReference type="InterPro" id="IPR036188">
    <property type="entry name" value="FAD/NAD-bd_sf"/>
</dbReference>
<dbReference type="GO" id="GO:0016491">
    <property type="term" value="F:oxidoreductase activity"/>
    <property type="evidence" value="ECO:0007669"/>
    <property type="project" value="UniProtKB-KW"/>
</dbReference>